<dbReference type="RefSeq" id="WP_083616539.1">
    <property type="nucleotide sequence ID" value="NZ_LR734824.1"/>
</dbReference>
<gene>
    <name evidence="1" type="ORF">PL8927_50088</name>
</gene>
<reference evidence="1" key="1">
    <citation type="submission" date="2019-10" db="EMBL/GenBank/DDBJ databases">
        <authorList>
            <consortium name="Genoscope - CEA"/>
            <person name="William W."/>
        </authorList>
    </citation>
    <scope>NUCLEOTIDE SEQUENCE [LARGE SCALE GENOMIC DNA]</scope>
    <source>
        <strain evidence="1">BBR_PRJEB10992</strain>
    </source>
</reference>
<protein>
    <submittedName>
        <fullName evidence="1">Uncharacterized protein</fullName>
    </submittedName>
</protein>
<evidence type="ECO:0000313" key="2">
    <source>
        <dbReference type="Proteomes" id="UP000184550"/>
    </source>
</evidence>
<keyword evidence="2" id="KW-1185">Reference proteome</keyword>
<dbReference type="EMBL" id="CZCU02000124">
    <property type="protein sequence ID" value="VXD15625.1"/>
    <property type="molecule type" value="Genomic_DNA"/>
</dbReference>
<organism evidence="1 2">
    <name type="scientific">Planktothrix serta PCC 8927</name>
    <dbReference type="NCBI Taxonomy" id="671068"/>
    <lineage>
        <taxon>Bacteria</taxon>
        <taxon>Bacillati</taxon>
        <taxon>Cyanobacteriota</taxon>
        <taxon>Cyanophyceae</taxon>
        <taxon>Oscillatoriophycideae</taxon>
        <taxon>Oscillatoriales</taxon>
        <taxon>Microcoleaceae</taxon>
        <taxon>Planktothrix</taxon>
    </lineage>
</organism>
<name>A0A7Z9DWV7_9CYAN</name>
<proteinExistence type="predicted"/>
<sequence>MYTQMNNKSQTAFIPKVKADPNVVSKVSRLVQTLSLSIGSSSHWIAVIIPDSQFHLKPTWQHLNQYFSETAYLEMGQTYACVNKEVKTRVIGIAIAWMNTQSLNQHWGSVLEYATNLQRTLNQPYIKVFRDGDLILTRSW</sequence>
<evidence type="ECO:0000313" key="1">
    <source>
        <dbReference type="EMBL" id="VXD15625.1"/>
    </source>
</evidence>
<dbReference type="Proteomes" id="UP000184550">
    <property type="component" value="Unassembled WGS sequence"/>
</dbReference>
<comment type="caution">
    <text evidence="1">The sequence shown here is derived from an EMBL/GenBank/DDBJ whole genome shotgun (WGS) entry which is preliminary data.</text>
</comment>
<accession>A0A7Z9DWV7</accession>
<dbReference type="AlphaFoldDB" id="A0A7Z9DWV7"/>